<protein>
    <recommendedName>
        <fullName evidence="4">C6 zinc finger domain-containing protein</fullName>
    </recommendedName>
</protein>
<dbReference type="InterPro" id="IPR053157">
    <property type="entry name" value="Sterol_Uptake_Regulator"/>
</dbReference>
<evidence type="ECO:0008006" key="4">
    <source>
        <dbReference type="Google" id="ProtNLM"/>
    </source>
</evidence>
<dbReference type="EMBL" id="JAAAPX010000131">
    <property type="protein sequence ID" value="KAF4229511.1"/>
    <property type="molecule type" value="Genomic_DNA"/>
</dbReference>
<accession>A0A8H4M1S3</accession>
<keyword evidence="1" id="KW-0732">Signal</keyword>
<organism evidence="2 3">
    <name type="scientific">Aspergillus fumigatiaffinis</name>
    <dbReference type="NCBI Taxonomy" id="340414"/>
    <lineage>
        <taxon>Eukaryota</taxon>
        <taxon>Fungi</taxon>
        <taxon>Dikarya</taxon>
        <taxon>Ascomycota</taxon>
        <taxon>Pezizomycotina</taxon>
        <taxon>Eurotiomycetes</taxon>
        <taxon>Eurotiomycetidae</taxon>
        <taxon>Eurotiales</taxon>
        <taxon>Aspergillaceae</taxon>
        <taxon>Aspergillus</taxon>
        <taxon>Aspergillus subgen. Fumigati</taxon>
    </lineage>
</organism>
<dbReference type="AlphaFoldDB" id="A0A8H4M1S3"/>
<reference evidence="2" key="1">
    <citation type="journal article" date="2020" name="bioRxiv">
        <title>Genomic and phenotypic heterogeneity of clinical isolates of the human pathogens Aspergillus fumigatus, Aspergillus lentulus and Aspergillus fumigatiaffinis.</title>
        <authorList>
            <person name="dos Santos R.A.C."/>
            <person name="Steenwyk J.L."/>
            <person name="Rivero-Menendez O."/>
            <person name="Mead M.E."/>
            <person name="Silva L.P."/>
            <person name="Bastos R.W."/>
            <person name="Alastruey-Izquierdo A."/>
            <person name="Goldman G.H."/>
            <person name="Rokas A."/>
        </authorList>
    </citation>
    <scope>NUCLEOTIDE SEQUENCE</scope>
    <source>
        <strain evidence="2">CNM-CM6805</strain>
    </source>
</reference>
<evidence type="ECO:0000313" key="3">
    <source>
        <dbReference type="Proteomes" id="UP000653565"/>
    </source>
</evidence>
<dbReference type="Proteomes" id="UP000653565">
    <property type="component" value="Unassembled WGS sequence"/>
</dbReference>
<dbReference type="Pfam" id="PF11951">
    <property type="entry name" value="Fungal_trans_2"/>
    <property type="match status" value="1"/>
</dbReference>
<evidence type="ECO:0000256" key="1">
    <source>
        <dbReference type="SAM" id="SignalP"/>
    </source>
</evidence>
<feature type="chain" id="PRO_5044155356" description="C6 zinc finger domain-containing protein" evidence="1">
    <location>
        <begin position="24"/>
        <end position="272"/>
    </location>
</feature>
<gene>
    <name evidence="2" type="ORF">CNMCM6805_001433</name>
</gene>
<name>A0A8H4M1S3_9EURO</name>
<feature type="signal peptide" evidence="1">
    <location>
        <begin position="1"/>
        <end position="23"/>
    </location>
</feature>
<dbReference type="GO" id="GO:0001228">
    <property type="term" value="F:DNA-binding transcription activator activity, RNA polymerase II-specific"/>
    <property type="evidence" value="ECO:0007669"/>
    <property type="project" value="TreeGrafter"/>
</dbReference>
<dbReference type="InterPro" id="IPR021858">
    <property type="entry name" value="Fun_TF"/>
</dbReference>
<dbReference type="OrthoDB" id="4937900at2759"/>
<evidence type="ECO:0000313" key="2">
    <source>
        <dbReference type="EMBL" id="KAF4229511.1"/>
    </source>
</evidence>
<dbReference type="PANTHER" id="PTHR47784:SF14">
    <property type="entry name" value="ZN(II)2CYS6 TRANSCRIPTION FACTOR (EUROFUNG)"/>
    <property type="match status" value="1"/>
</dbReference>
<reference evidence="2" key="2">
    <citation type="submission" date="2020-04" db="EMBL/GenBank/DDBJ databases">
        <authorList>
            <person name="Santos R.A.C."/>
            <person name="Steenwyk J.L."/>
            <person name="Rivero-Menendez O."/>
            <person name="Mead M.E."/>
            <person name="Silva L.P."/>
            <person name="Bastos R.W."/>
            <person name="Alastruey-Izquierdo A."/>
            <person name="Goldman G.H."/>
            <person name="Rokas A."/>
        </authorList>
    </citation>
    <scope>NUCLEOTIDE SEQUENCE</scope>
    <source>
        <strain evidence="2">CNM-CM6805</strain>
    </source>
</reference>
<comment type="caution">
    <text evidence="2">The sequence shown here is derived from an EMBL/GenBank/DDBJ whole genome shotgun (WGS) entry which is preliminary data.</text>
</comment>
<sequence>MATSHPFLLDSLLALTALHLAFLNPDDKRPWMEAALKYQNQACSVFSRVLVEISPENCGPAFLCAVFILLCATAYPCVAGDSHPFDPLAQVLETRRLLVGCAFLYNHLHRHPGQLKEWLRFPNDVKREENVTSQGTWNAKLVPLRSALLDSLRQVAAVMNDASEPHRAAYQDTWDFLQDTISLWPLGGPRGGIISWPVHIGEDYIALLKQGDWIARILFLHYGVGMHLLSDKWYVSDWGRRLVAAVLQPLQEIPPIWTETITWIRQAVDLNV</sequence>
<dbReference type="PANTHER" id="PTHR47784">
    <property type="entry name" value="STEROL UPTAKE CONTROL PROTEIN 2"/>
    <property type="match status" value="1"/>
</dbReference>
<proteinExistence type="predicted"/>
<keyword evidence="3" id="KW-1185">Reference proteome</keyword>